<comment type="caution">
    <text evidence="1">The sequence shown here is derived from an EMBL/GenBank/DDBJ whole genome shotgun (WGS) entry which is preliminary data.</text>
</comment>
<protein>
    <submittedName>
        <fullName evidence="1">Uncharacterized protein</fullName>
    </submittedName>
</protein>
<feature type="non-terminal residue" evidence="1">
    <location>
        <position position="1"/>
    </location>
</feature>
<dbReference type="EMBL" id="JACKWZ010000840">
    <property type="protein sequence ID" value="KAF9404997.1"/>
    <property type="molecule type" value="Genomic_DNA"/>
</dbReference>
<dbReference type="Proteomes" id="UP000648187">
    <property type="component" value="Unassembled WGS sequence"/>
</dbReference>
<evidence type="ECO:0000313" key="1">
    <source>
        <dbReference type="EMBL" id="KAF9404997.1"/>
    </source>
</evidence>
<name>A0A835KXJ8_SPOEX</name>
<evidence type="ECO:0000313" key="2">
    <source>
        <dbReference type="Proteomes" id="UP000648187"/>
    </source>
</evidence>
<reference evidence="1" key="1">
    <citation type="submission" date="2020-08" db="EMBL/GenBank/DDBJ databases">
        <title>Spodoptera exigua strain:BAW_Kor-Di-RS1 Genome sequencing and assembly.</title>
        <authorList>
            <person name="Kim J."/>
            <person name="Nam H.Y."/>
            <person name="Kwon M."/>
            <person name="Choi J.H."/>
            <person name="Cho S.R."/>
            <person name="Kim G.-H."/>
        </authorList>
    </citation>
    <scope>NUCLEOTIDE SEQUENCE</scope>
    <source>
        <strain evidence="1">BAW_Kor-Di-RS1</strain>
        <tissue evidence="1">Whole-body</tissue>
    </source>
</reference>
<organism evidence="1 2">
    <name type="scientific">Spodoptera exigua</name>
    <name type="common">Beet armyworm</name>
    <name type="synonym">Noctua fulgens</name>
    <dbReference type="NCBI Taxonomy" id="7107"/>
    <lineage>
        <taxon>Eukaryota</taxon>
        <taxon>Metazoa</taxon>
        <taxon>Ecdysozoa</taxon>
        <taxon>Arthropoda</taxon>
        <taxon>Hexapoda</taxon>
        <taxon>Insecta</taxon>
        <taxon>Pterygota</taxon>
        <taxon>Neoptera</taxon>
        <taxon>Endopterygota</taxon>
        <taxon>Lepidoptera</taxon>
        <taxon>Glossata</taxon>
        <taxon>Ditrysia</taxon>
        <taxon>Noctuoidea</taxon>
        <taxon>Noctuidae</taxon>
        <taxon>Amphipyrinae</taxon>
        <taxon>Spodoptera</taxon>
    </lineage>
</organism>
<keyword evidence="2" id="KW-1185">Reference proteome</keyword>
<proteinExistence type="predicted"/>
<accession>A0A835KXJ8</accession>
<sequence>MGNLLQQHLNLGGYQIETEGVDYAGPFFSASRQKALHPVQDEISPFANIRTTDGVVRRAFSKICPLPA</sequence>
<dbReference type="AlphaFoldDB" id="A0A835KXJ8"/>
<gene>
    <name evidence="1" type="ORF">HW555_014065</name>
</gene>